<reference evidence="2" key="1">
    <citation type="submission" date="2016-04" db="EMBL/GenBank/DDBJ databases">
        <authorList>
            <person name="Evans L.H."/>
            <person name="Alamgir A."/>
            <person name="Owens N."/>
            <person name="Weber N.D."/>
            <person name="Virtaneva K."/>
            <person name="Barbian K."/>
            <person name="Babar A."/>
            <person name="Rosenke K."/>
        </authorList>
    </citation>
    <scope>NUCLEOTIDE SEQUENCE</scope>
    <source>
        <strain evidence="2">86</strain>
    </source>
</reference>
<feature type="compositionally biased region" description="Basic residues" evidence="1">
    <location>
        <begin position="50"/>
        <end position="68"/>
    </location>
</feature>
<dbReference type="EMBL" id="FLUQ01000001">
    <property type="protein sequence ID" value="SBV93286.1"/>
    <property type="molecule type" value="Genomic_DNA"/>
</dbReference>
<dbReference type="AlphaFoldDB" id="A0A212J1E4"/>
<name>A0A212J1E4_9DELT</name>
<proteinExistence type="predicted"/>
<organism evidence="2">
    <name type="scientific">uncultured delta proteobacterium</name>
    <dbReference type="NCBI Taxonomy" id="34034"/>
    <lineage>
        <taxon>Bacteria</taxon>
        <taxon>Deltaproteobacteria</taxon>
        <taxon>environmental samples</taxon>
    </lineage>
</organism>
<protein>
    <submittedName>
        <fullName evidence="2">Uncharacterized protein</fullName>
    </submittedName>
</protein>
<evidence type="ECO:0000313" key="2">
    <source>
        <dbReference type="EMBL" id="SBV93286.1"/>
    </source>
</evidence>
<evidence type="ECO:0000256" key="1">
    <source>
        <dbReference type="SAM" id="MobiDB-lite"/>
    </source>
</evidence>
<gene>
    <name evidence="2" type="ORF">KL86DPRO_10507</name>
</gene>
<accession>A0A212J1E4</accession>
<sequence>MLVRRVNYRIIRLRTGTKKDTIALALHPVHASDRTSYRELSGLAREILARHHTGKHDGKKGKSRPAPL</sequence>
<feature type="region of interest" description="Disordered" evidence="1">
    <location>
        <begin position="49"/>
        <end position="68"/>
    </location>
</feature>